<dbReference type="Proteomes" id="UP000006443">
    <property type="component" value="Unassembled WGS sequence"/>
</dbReference>
<keyword evidence="1" id="KW-0949">S-adenosyl-L-methionine</keyword>
<evidence type="ECO:0000259" key="5">
    <source>
        <dbReference type="PROSITE" id="PS51918"/>
    </source>
</evidence>
<dbReference type="InterPro" id="IPR036034">
    <property type="entry name" value="PDZ_sf"/>
</dbReference>
<organism evidence="6 7">
    <name type="scientific">Dethiobacter alkaliphilus AHT 1</name>
    <dbReference type="NCBI Taxonomy" id="555088"/>
    <lineage>
        <taxon>Bacteria</taxon>
        <taxon>Bacillati</taxon>
        <taxon>Bacillota</taxon>
        <taxon>Dethiobacteria</taxon>
        <taxon>Dethiobacterales</taxon>
        <taxon>Dethiobacteraceae</taxon>
        <taxon>Dethiobacter</taxon>
    </lineage>
</organism>
<gene>
    <name evidence="6" type="ORF">DealDRAFT_0311</name>
</gene>
<dbReference type="STRING" id="555088.DealDRAFT_0311"/>
<keyword evidence="3" id="KW-0408">Iron</keyword>
<dbReference type="PROSITE" id="PS51918">
    <property type="entry name" value="RADICAL_SAM"/>
    <property type="match status" value="1"/>
</dbReference>
<dbReference type="InterPro" id="IPR007197">
    <property type="entry name" value="rSAM"/>
</dbReference>
<dbReference type="GO" id="GO:0046872">
    <property type="term" value="F:metal ion binding"/>
    <property type="evidence" value="ECO:0007669"/>
    <property type="project" value="UniProtKB-KW"/>
</dbReference>
<sequence>MKKTTDRPDLYPYLLTAVSQDNVLPLTSVCNLGCIFCSHRQNPPEVNTFRLPPLSVDQILELAQFLDPNQKVIIGESATRLDEGEPFTHPQIITVLEKLRSLLPDTVFALTTNGTLLTAQTIGKLKALAPLEITLSLNSVTPAGRQLLLGDKNAARAAEAVRSLKLAGVPFHGSLLAMPHLTGWPDMEETVDFLAAENARTVRVFLPGYTARAPQNLRFPLSLWPEIITWAKKKTDQLGVPVIPEPACPDNLLPQIYGIMPASPAAGAGLQSGDIIRAVDDKAVRTRVEAYQAARQAANPRLKVERSGDTFTASMTKERGQAPGFVIHYDFATGRMDEVAAEIRRHRAKAPLLLASEFAGPLLKEVAALLSLPANSVWEVKNRFFGGSIRAAGLLTAQDFLAAAREAMAHQHCDLLLVPREAFDHRGVDLCGEDISTLTAALNIPVCAV</sequence>
<evidence type="ECO:0000313" key="6">
    <source>
        <dbReference type="EMBL" id="EEG79037.1"/>
    </source>
</evidence>
<dbReference type="Pfam" id="PF04055">
    <property type="entry name" value="Radical_SAM"/>
    <property type="match status" value="1"/>
</dbReference>
<name>C0GCV2_DETAL</name>
<evidence type="ECO:0000256" key="1">
    <source>
        <dbReference type="ARBA" id="ARBA00022691"/>
    </source>
</evidence>
<dbReference type="Gene3D" id="2.30.42.10">
    <property type="match status" value="1"/>
</dbReference>
<dbReference type="Pfam" id="PF17820">
    <property type="entry name" value="PDZ_6"/>
    <property type="match status" value="1"/>
</dbReference>
<dbReference type="SUPFAM" id="SSF102114">
    <property type="entry name" value="Radical SAM enzymes"/>
    <property type="match status" value="1"/>
</dbReference>
<keyword evidence="4" id="KW-0411">Iron-sulfur</keyword>
<dbReference type="EMBL" id="ACJM01000001">
    <property type="protein sequence ID" value="EEG79037.1"/>
    <property type="molecule type" value="Genomic_DNA"/>
</dbReference>
<dbReference type="Gene3D" id="3.20.20.70">
    <property type="entry name" value="Aldolase class I"/>
    <property type="match status" value="1"/>
</dbReference>
<evidence type="ECO:0000256" key="4">
    <source>
        <dbReference type="ARBA" id="ARBA00023014"/>
    </source>
</evidence>
<dbReference type="Pfam" id="PF04459">
    <property type="entry name" value="DUF512"/>
    <property type="match status" value="1"/>
</dbReference>
<dbReference type="RefSeq" id="WP_008514198.1">
    <property type="nucleotide sequence ID" value="NZ_ACJM01000001.1"/>
</dbReference>
<dbReference type="SFLD" id="SFLDS00029">
    <property type="entry name" value="Radical_SAM"/>
    <property type="match status" value="1"/>
</dbReference>
<dbReference type="InterPro" id="IPR007549">
    <property type="entry name" value="DUF512"/>
</dbReference>
<dbReference type="PANTHER" id="PTHR11228:SF35">
    <property type="entry name" value="MOLYBDENUM COFACTOR BIOSYNTHESIS PROTEIN A-RELATED"/>
    <property type="match status" value="1"/>
</dbReference>
<dbReference type="InterPro" id="IPR001478">
    <property type="entry name" value="PDZ"/>
</dbReference>
<evidence type="ECO:0000313" key="7">
    <source>
        <dbReference type="Proteomes" id="UP000006443"/>
    </source>
</evidence>
<keyword evidence="2" id="KW-0479">Metal-binding</keyword>
<comment type="caution">
    <text evidence="6">The sequence shown here is derived from an EMBL/GenBank/DDBJ whole genome shotgun (WGS) entry which is preliminary data.</text>
</comment>
<evidence type="ECO:0000256" key="3">
    <source>
        <dbReference type="ARBA" id="ARBA00023004"/>
    </source>
</evidence>
<feature type="domain" description="Radical SAM core" evidence="5">
    <location>
        <begin position="16"/>
        <end position="251"/>
    </location>
</feature>
<reference evidence="6 7" key="1">
    <citation type="submission" date="2009-02" db="EMBL/GenBank/DDBJ databases">
        <title>Sequencing of the draft genome and assembly of Dethiobacter alkaliphilus AHT 1.</title>
        <authorList>
            <consortium name="US DOE Joint Genome Institute (JGI-PGF)"/>
            <person name="Lucas S."/>
            <person name="Copeland A."/>
            <person name="Lapidus A."/>
            <person name="Glavina del Rio T."/>
            <person name="Dalin E."/>
            <person name="Tice H."/>
            <person name="Bruce D."/>
            <person name="Goodwin L."/>
            <person name="Pitluck S."/>
            <person name="Larimer F."/>
            <person name="Land M.L."/>
            <person name="Hauser L."/>
            <person name="Muyzer G."/>
        </authorList>
    </citation>
    <scope>NUCLEOTIDE SEQUENCE [LARGE SCALE GENOMIC DNA]</scope>
    <source>
        <strain evidence="6 7">AHT 1</strain>
    </source>
</reference>
<protein>
    <submittedName>
        <fullName evidence="6">Radical SAM domain protein</fullName>
    </submittedName>
</protein>
<proteinExistence type="predicted"/>
<dbReference type="SUPFAM" id="SSF50156">
    <property type="entry name" value="PDZ domain-like"/>
    <property type="match status" value="1"/>
</dbReference>
<dbReference type="CDD" id="cd01335">
    <property type="entry name" value="Radical_SAM"/>
    <property type="match status" value="1"/>
</dbReference>
<dbReference type="OrthoDB" id="2110487at2"/>
<dbReference type="AlphaFoldDB" id="C0GCV2"/>
<dbReference type="PANTHER" id="PTHR11228">
    <property type="entry name" value="RADICAL SAM DOMAIN PROTEIN"/>
    <property type="match status" value="1"/>
</dbReference>
<dbReference type="SMART" id="SM00729">
    <property type="entry name" value="Elp3"/>
    <property type="match status" value="1"/>
</dbReference>
<dbReference type="SMART" id="SM00228">
    <property type="entry name" value="PDZ"/>
    <property type="match status" value="1"/>
</dbReference>
<evidence type="ECO:0000256" key="2">
    <source>
        <dbReference type="ARBA" id="ARBA00022723"/>
    </source>
</evidence>
<keyword evidence="7" id="KW-1185">Reference proteome</keyword>
<dbReference type="InterPro" id="IPR006638">
    <property type="entry name" value="Elp3/MiaA/NifB-like_rSAM"/>
</dbReference>
<dbReference type="InterPro" id="IPR058240">
    <property type="entry name" value="rSAM_sf"/>
</dbReference>
<dbReference type="InterPro" id="IPR041489">
    <property type="entry name" value="PDZ_6"/>
</dbReference>
<dbReference type="InterPro" id="IPR050377">
    <property type="entry name" value="Radical_SAM_PqqE_MftC-like"/>
</dbReference>
<dbReference type="GO" id="GO:0003824">
    <property type="term" value="F:catalytic activity"/>
    <property type="evidence" value="ECO:0007669"/>
    <property type="project" value="InterPro"/>
</dbReference>
<dbReference type="eggNOG" id="COG0535">
    <property type="taxonomic scope" value="Bacteria"/>
</dbReference>
<dbReference type="GO" id="GO:0051536">
    <property type="term" value="F:iron-sulfur cluster binding"/>
    <property type="evidence" value="ECO:0007669"/>
    <property type="project" value="UniProtKB-KW"/>
</dbReference>
<dbReference type="InterPro" id="IPR013785">
    <property type="entry name" value="Aldolase_TIM"/>
</dbReference>
<accession>C0GCV2</accession>